<comment type="caution">
    <text evidence="3">The sequence shown here is derived from an EMBL/GenBank/DDBJ whole genome shotgun (WGS) entry which is preliminary data.</text>
</comment>
<feature type="compositionally biased region" description="Low complexity" evidence="1">
    <location>
        <begin position="230"/>
        <end position="259"/>
    </location>
</feature>
<feature type="region of interest" description="Disordered" evidence="1">
    <location>
        <begin position="82"/>
        <end position="109"/>
    </location>
</feature>
<keyword evidence="4" id="KW-1185">Reference proteome</keyword>
<reference evidence="3 4" key="1">
    <citation type="submission" date="2019-03" db="EMBL/GenBank/DDBJ databases">
        <title>Genomic Encyclopedia of Archaeal and Bacterial Type Strains, Phase II (KMG-II): from individual species to whole genera.</title>
        <authorList>
            <person name="Goeker M."/>
        </authorList>
    </citation>
    <scope>NUCLEOTIDE SEQUENCE [LARGE SCALE GENOMIC DNA]</scope>
    <source>
        <strain evidence="3 4">DSM 45499</strain>
    </source>
</reference>
<keyword evidence="2" id="KW-1133">Transmembrane helix</keyword>
<feature type="region of interest" description="Disordered" evidence="1">
    <location>
        <begin position="1"/>
        <end position="69"/>
    </location>
</feature>
<evidence type="ECO:0000256" key="1">
    <source>
        <dbReference type="SAM" id="MobiDB-lite"/>
    </source>
</evidence>
<gene>
    <name evidence="3" type="ORF">CLV71_12057</name>
</gene>
<accession>A0A4R7UYY4</accession>
<keyword evidence="2" id="KW-0812">Transmembrane</keyword>
<feature type="compositionally biased region" description="Polar residues" evidence="1">
    <location>
        <begin position="211"/>
        <end position="225"/>
    </location>
</feature>
<dbReference type="RefSeq" id="WP_133907736.1">
    <property type="nucleotide sequence ID" value="NZ_SOCP01000020.1"/>
</dbReference>
<evidence type="ECO:0000313" key="4">
    <source>
        <dbReference type="Proteomes" id="UP000294927"/>
    </source>
</evidence>
<feature type="compositionally biased region" description="Polar residues" evidence="1">
    <location>
        <begin position="270"/>
        <end position="281"/>
    </location>
</feature>
<sequence length="396" mass="41768">MTNGGWHDYERGNGRHRQGAKGAAWTPAVRPTDTTPAHARLDGFGPGAWPNDQGPGWPPSEVLTRRPGWPIEPGDPVGAVGGTWPEEEPSWPEEPAWPTPDDVPGPDSPPARTTVLAHGMARAADREPVVHALSETTATGLRKFDLGNVPASVTPPRSWRRAAWFAVGTSAAVVLGLTVAAIGLMSRPAGNGLIDALPAYPSGPLTLGKLPTQQTAASGTPTAKSRTSKPETTPAPSSEPSSDVSVPINTVLDTTTGDVDTTDFPRPHDSSSQAPSPTTPKEPTRETVGAVPLIPTDPAAMGDRTEQYFLLVVTDPGAAHAMTTGSLADEGREGIEARYEGVRQVEVQDILIDRGQAITTSTVRIVREDGSVTFERRQLVFTWGGDPKIINDLVTG</sequence>
<organism evidence="3 4">
    <name type="scientific">Actinophytocola oryzae</name>
    <dbReference type="NCBI Taxonomy" id="502181"/>
    <lineage>
        <taxon>Bacteria</taxon>
        <taxon>Bacillati</taxon>
        <taxon>Actinomycetota</taxon>
        <taxon>Actinomycetes</taxon>
        <taxon>Pseudonocardiales</taxon>
        <taxon>Pseudonocardiaceae</taxon>
    </lineage>
</organism>
<protein>
    <submittedName>
        <fullName evidence="3">Uncharacterized protein</fullName>
    </submittedName>
</protein>
<evidence type="ECO:0000313" key="3">
    <source>
        <dbReference type="EMBL" id="TDV41367.1"/>
    </source>
</evidence>
<dbReference type="OrthoDB" id="3677000at2"/>
<keyword evidence="2" id="KW-0472">Membrane</keyword>
<dbReference type="Proteomes" id="UP000294927">
    <property type="component" value="Unassembled WGS sequence"/>
</dbReference>
<name>A0A4R7UYY4_9PSEU</name>
<evidence type="ECO:0000256" key="2">
    <source>
        <dbReference type="SAM" id="Phobius"/>
    </source>
</evidence>
<feature type="compositionally biased region" description="Pro residues" evidence="1">
    <location>
        <begin position="95"/>
        <end position="109"/>
    </location>
</feature>
<feature type="region of interest" description="Disordered" evidence="1">
    <location>
        <begin position="205"/>
        <end position="288"/>
    </location>
</feature>
<proteinExistence type="predicted"/>
<dbReference type="EMBL" id="SOCP01000020">
    <property type="protein sequence ID" value="TDV41367.1"/>
    <property type="molecule type" value="Genomic_DNA"/>
</dbReference>
<feature type="transmembrane region" description="Helical" evidence="2">
    <location>
        <begin position="162"/>
        <end position="185"/>
    </location>
</feature>
<dbReference type="AlphaFoldDB" id="A0A4R7UYY4"/>